<protein>
    <submittedName>
        <fullName evidence="1">Uncharacterized protein</fullName>
    </submittedName>
</protein>
<keyword evidence="2" id="KW-1185">Reference proteome</keyword>
<proteinExistence type="predicted"/>
<dbReference type="OrthoDB" id="2405412at2759"/>
<dbReference type="Proteomes" id="UP000270094">
    <property type="component" value="Unassembled WGS sequence"/>
</dbReference>
<sequence length="150" mass="17022">MGWVDGLGCELLDHIFDVAQPQIAFRLSSDRGGSFVIPSYGRTIYDITCKYRPFQVKLQESHPRPARILSSQLRDLSFVAYISPVLPRPILSSICDAQPYGVHFRDITVCVPDDYSYVDDSYVFATLNVQIVALCSELSDQPLVRSFYRH</sequence>
<dbReference type="EMBL" id="UYYB01017597">
    <property type="protein sequence ID" value="VDM70788.1"/>
    <property type="molecule type" value="Genomic_DNA"/>
</dbReference>
<evidence type="ECO:0000313" key="1">
    <source>
        <dbReference type="EMBL" id="VDM70788.1"/>
    </source>
</evidence>
<organism evidence="1 2">
    <name type="scientific">Strongylus vulgaris</name>
    <name type="common">Blood worm</name>
    <dbReference type="NCBI Taxonomy" id="40348"/>
    <lineage>
        <taxon>Eukaryota</taxon>
        <taxon>Metazoa</taxon>
        <taxon>Ecdysozoa</taxon>
        <taxon>Nematoda</taxon>
        <taxon>Chromadorea</taxon>
        <taxon>Rhabditida</taxon>
        <taxon>Rhabditina</taxon>
        <taxon>Rhabditomorpha</taxon>
        <taxon>Strongyloidea</taxon>
        <taxon>Strongylidae</taxon>
        <taxon>Strongylus</taxon>
    </lineage>
</organism>
<accession>A0A3P7KT92</accession>
<evidence type="ECO:0000313" key="2">
    <source>
        <dbReference type="Proteomes" id="UP000270094"/>
    </source>
</evidence>
<name>A0A3P7KT92_STRVU</name>
<reference evidence="1 2" key="1">
    <citation type="submission" date="2018-11" db="EMBL/GenBank/DDBJ databases">
        <authorList>
            <consortium name="Pathogen Informatics"/>
        </authorList>
    </citation>
    <scope>NUCLEOTIDE SEQUENCE [LARGE SCALE GENOMIC DNA]</scope>
</reference>
<gene>
    <name evidence="1" type="ORF">SVUK_LOCUS5786</name>
</gene>
<dbReference type="AlphaFoldDB" id="A0A3P7KT92"/>